<accession>A0A482MHI6</accession>
<sequence>MTPAKYEIRSLNSATKYPIIHTYHKIGKDKKLQQDCIIFNEPVIVTEKLDGSNGRIVFMPYGHYYIGSREELILSSSSVLFSDKTLDITCQNIVNILKPIADRLRERFNTSDPGYLLVLYFEVFGYKCSARGKQYSGNSTAVSCRLFDSCSVPVEMLGKTLSHISSWWEHGGQEFASWGVLLELASDWELITVPTLSKDWIPTKLIRATYLSLKQFIRETSCRIHITALGRPEGIIIRTPDRSQIAKIRYEDYGRTLGFDPYVNLDHDLVEGGN</sequence>
<organism evidence="2 3">
    <name type="scientific">Nodularia phage vB_NspS-kac65v151</name>
    <dbReference type="NCBI Taxonomy" id="2557579"/>
    <lineage>
        <taxon>Viruses</taxon>
        <taxon>Duplodnaviria</taxon>
        <taxon>Heunggongvirae</taxon>
        <taxon>Uroviricota</taxon>
        <taxon>Caudoviricetes</taxon>
        <taxon>Ravarandavirus</taxon>
        <taxon>Ravarandavirus kac65v151</taxon>
    </lineage>
</organism>
<dbReference type="InterPro" id="IPR021122">
    <property type="entry name" value="RNA_ligase_dom_REL/Rnl2"/>
</dbReference>
<dbReference type="GO" id="GO:0016874">
    <property type="term" value="F:ligase activity"/>
    <property type="evidence" value="ECO:0007669"/>
    <property type="project" value="UniProtKB-KW"/>
</dbReference>
<dbReference type="Proteomes" id="UP000305794">
    <property type="component" value="Segment"/>
</dbReference>
<gene>
    <name evidence="2" type="ORF">kac65v151_gp053</name>
</gene>
<evidence type="ECO:0000313" key="3">
    <source>
        <dbReference type="Proteomes" id="UP000305794"/>
    </source>
</evidence>
<protein>
    <submittedName>
        <fullName evidence="2">RNA ligase</fullName>
    </submittedName>
</protein>
<dbReference type="EMBL" id="MK605242">
    <property type="protein sequence ID" value="QBQ73085.1"/>
    <property type="molecule type" value="Genomic_DNA"/>
</dbReference>
<proteinExistence type="predicted"/>
<feature type="domain" description="RNA ligase" evidence="1">
    <location>
        <begin position="41"/>
        <end position="247"/>
    </location>
</feature>
<keyword evidence="2" id="KW-0436">Ligase</keyword>
<dbReference type="SUPFAM" id="SSF56091">
    <property type="entry name" value="DNA ligase/mRNA capping enzyme, catalytic domain"/>
    <property type="match status" value="1"/>
</dbReference>
<evidence type="ECO:0000313" key="2">
    <source>
        <dbReference type="EMBL" id="QBQ73085.1"/>
    </source>
</evidence>
<keyword evidence="3" id="KW-1185">Reference proteome</keyword>
<dbReference type="Pfam" id="PF09414">
    <property type="entry name" value="RNA_ligase"/>
    <property type="match status" value="1"/>
</dbReference>
<reference evidence="2 3" key="1">
    <citation type="submission" date="2019-03" db="EMBL/GenBank/DDBJ databases">
        <title>Diversity and diversification of Nodularia spumigena cyanophages in the Baltic Sea.</title>
        <authorList>
            <person name="Sulcius S."/>
            <person name="Holmfeldt K."/>
            <person name="Simoliunas E."/>
        </authorList>
    </citation>
    <scope>NUCLEOTIDE SEQUENCE [LARGE SCALE GENOMIC DNA]</scope>
</reference>
<name>A0A482MHI6_9CAUD</name>
<evidence type="ECO:0000259" key="1">
    <source>
        <dbReference type="Pfam" id="PF09414"/>
    </source>
</evidence>